<feature type="transmembrane region" description="Helical" evidence="2">
    <location>
        <begin position="1064"/>
        <end position="1085"/>
    </location>
</feature>
<dbReference type="CDD" id="cd00761">
    <property type="entry name" value="Glyco_tranf_GTA_type"/>
    <property type="match status" value="1"/>
</dbReference>
<dbReference type="Pfam" id="PF00535">
    <property type="entry name" value="Glycos_transf_2"/>
    <property type="match status" value="1"/>
</dbReference>
<feature type="transmembrane region" description="Helical" evidence="2">
    <location>
        <begin position="1092"/>
        <end position="1111"/>
    </location>
</feature>
<feature type="transmembrane region" description="Helical" evidence="2">
    <location>
        <begin position="912"/>
        <end position="932"/>
    </location>
</feature>
<gene>
    <name evidence="4" type="ORF">HDA43_004214</name>
</gene>
<feature type="transmembrane region" description="Helical" evidence="2">
    <location>
        <begin position="739"/>
        <end position="759"/>
    </location>
</feature>
<feature type="region of interest" description="Disordered" evidence="1">
    <location>
        <begin position="1"/>
        <end position="291"/>
    </location>
</feature>
<evidence type="ECO:0000256" key="2">
    <source>
        <dbReference type="SAM" id="Phobius"/>
    </source>
</evidence>
<reference evidence="4 5" key="1">
    <citation type="submission" date="2020-07" db="EMBL/GenBank/DDBJ databases">
        <title>Sequencing the genomes of 1000 actinobacteria strains.</title>
        <authorList>
            <person name="Klenk H.-P."/>
        </authorList>
    </citation>
    <scope>NUCLEOTIDE SEQUENCE [LARGE SCALE GENOMIC DNA]</scope>
    <source>
        <strain evidence="4 5">DSM 45763</strain>
    </source>
</reference>
<keyword evidence="2" id="KW-0812">Transmembrane</keyword>
<feature type="transmembrane region" description="Helical" evidence="2">
    <location>
        <begin position="633"/>
        <end position="651"/>
    </location>
</feature>
<dbReference type="EMBL" id="JACCCO010000002">
    <property type="protein sequence ID" value="NYF42013.1"/>
    <property type="molecule type" value="Genomic_DNA"/>
</dbReference>
<feature type="compositionally biased region" description="Basic and acidic residues" evidence="1">
    <location>
        <begin position="43"/>
        <end position="56"/>
    </location>
</feature>
<dbReference type="PANTHER" id="PTHR43685:SF2">
    <property type="entry name" value="GLYCOSYLTRANSFERASE 2-LIKE DOMAIN-CONTAINING PROTEIN"/>
    <property type="match status" value="1"/>
</dbReference>
<keyword evidence="5" id="KW-1185">Reference proteome</keyword>
<feature type="compositionally biased region" description="Basic and acidic residues" evidence="1">
    <location>
        <begin position="82"/>
        <end position="94"/>
    </location>
</feature>
<feature type="compositionally biased region" description="Low complexity" evidence="1">
    <location>
        <begin position="322"/>
        <end position="346"/>
    </location>
</feature>
<evidence type="ECO:0000313" key="5">
    <source>
        <dbReference type="Proteomes" id="UP000576393"/>
    </source>
</evidence>
<accession>A0A852V3U7</accession>
<feature type="transmembrane region" description="Helical" evidence="2">
    <location>
        <begin position="812"/>
        <end position="835"/>
    </location>
</feature>
<dbReference type="InterPro" id="IPR001173">
    <property type="entry name" value="Glyco_trans_2-like"/>
</dbReference>
<sequence length="1262" mass="134093">MEGRKAEEVIEEPATRVFARPPSTPAAPSGHPAETGTSGTPERSPDDEKTPDHVEPPGEGEPSDGGTASEKPSDLTTASGEPSDRTAASEKPSDRTAASGEPSDAADDGAASDRTDGGGATSDRTDGEKDEPPPWPVWRALRNEDFAGGGDETGDEVPDGDGPSGDGPAGEGPAGEGPADGPSTDDEATDRPSGDDETADGPSTDDEATDGPSGDDETAHGPSDGGESADEDEIEILLEDADEDAEGGKADDAPPRTSSGDASPEDESDDSDNSDDSDAPGEKAGEDEGDEELVVVALPIEDDDATVSWRIPADLLSGQARGSSVPSAGSSTSPAAGSVRTATRTAVRTADPSLSVVLTGDSMDSRARLTATVAALRAQDPAPEEIILVVDQCPELVSWAETELAGVTVLPGREAGGSAAARNLGLANAHGDVIAFLDEGSLPEPGWSASLLAAYADDDVVAVRGRVTPRWSAGRPDWFPTELSWVLGVPCTGSPDETEEIDDLYGGALSFRRRTLTEAGGFPETLDRRAGDAAAEPAGGTATELRSRLRELAPEAKLVHEPSAAVRLNVPPRRARLSYFLARCFAEGRSQAGVPQRASGREGALAHLAPVRAGLPRAIFRAVTFTGPVDVKGWKALLVMLLGLLTVNAGYVARRLRTTRTEGTVRQVNTLTWFVSRTSLPLASILWGLSLRGVHLDGMTDLGLITVMPVTFWLAIAVMVIGFVCLLGDREALELWHAGYVLVLIAVLHATPALLYPSLRYSWAWKHVSVIDYLIRHGATDPDVTPLSAYHQWPGFFSFFALMTRAAGLENALGIAVWGPAVFNVALLLPLLLLWRTVTRNRQLVWGAVWVYFSCSWVGQDYFSPQATTLVLYLIVLSVVVRRFRRGPIRAGDDPEALGAEPPPVSGTRTRLVWSCLLVVVVLGIASSHQLTPLVLTAALFSLVLLRRHRNVGILVVTGLVVAGWDLLAARQLLEERFGDIVESLGDAGGNLDDGLIALGDASPGQVIVAYADRALSAGLWLLAFAGAYKRRHLLRRAWLPLVAIGLSPLLFLAGGSYGGEIVFRVYLFTLPLTAFLAAALFLPARREWVRLTVLPLVFLLMVTGFFFGNYGKEQTNYFTSAEAALVQAVYEVAPNGSQIVAPTFVLPGAYDYYERYDHTWLDELPPTRTAVKNLPDYVPTLPEMIKDPIPSLTSLMSRLPPGGKAYLIINRAQKAATETAGIFPKGTVDRIDKGAAASDRFKLLLRTSGGVVYELVPEKSK</sequence>
<organism evidence="4 5">
    <name type="scientific">Streptosporangium sandarakinum</name>
    <dbReference type="NCBI Taxonomy" id="1260955"/>
    <lineage>
        <taxon>Bacteria</taxon>
        <taxon>Bacillati</taxon>
        <taxon>Actinomycetota</taxon>
        <taxon>Actinomycetes</taxon>
        <taxon>Streptosporangiales</taxon>
        <taxon>Streptosporangiaceae</taxon>
        <taxon>Streptosporangium</taxon>
    </lineage>
</organism>
<feature type="transmembrane region" description="Helical" evidence="2">
    <location>
        <begin position="1038"/>
        <end position="1058"/>
    </location>
</feature>
<feature type="compositionally biased region" description="Acidic residues" evidence="1">
    <location>
        <begin position="195"/>
        <end position="216"/>
    </location>
</feature>
<proteinExistence type="predicted"/>
<dbReference type="InterPro" id="IPR050834">
    <property type="entry name" value="Glycosyltransf_2"/>
</dbReference>
<dbReference type="AlphaFoldDB" id="A0A852V3U7"/>
<keyword evidence="2" id="KW-1133">Transmembrane helix</keyword>
<feature type="transmembrane region" description="Helical" evidence="2">
    <location>
        <begin position="952"/>
        <end position="970"/>
    </location>
</feature>
<feature type="compositionally biased region" description="Low complexity" evidence="1">
    <location>
        <begin position="532"/>
        <end position="543"/>
    </location>
</feature>
<comment type="caution">
    <text evidence="4">The sequence shown here is derived from an EMBL/GenBank/DDBJ whole genome shotgun (WGS) entry which is preliminary data.</text>
</comment>
<protein>
    <recommendedName>
        <fullName evidence="3">Glycosyltransferase 2-like domain-containing protein</fullName>
    </recommendedName>
</protein>
<feature type="domain" description="Glycosyltransferase 2-like" evidence="3">
    <location>
        <begin position="367"/>
        <end position="470"/>
    </location>
</feature>
<feature type="compositionally biased region" description="Acidic residues" evidence="1">
    <location>
        <begin position="263"/>
        <end position="279"/>
    </location>
</feature>
<feature type="transmembrane region" description="Helical" evidence="2">
    <location>
        <begin position="866"/>
        <end position="884"/>
    </location>
</feature>
<feature type="compositionally biased region" description="Gly residues" evidence="1">
    <location>
        <begin position="162"/>
        <end position="175"/>
    </location>
</feature>
<feature type="transmembrane region" description="Helical" evidence="2">
    <location>
        <begin position="844"/>
        <end position="860"/>
    </location>
</feature>
<dbReference type="RefSeq" id="WP_179824252.1">
    <property type="nucleotide sequence ID" value="NZ_JACCCO010000002.1"/>
</dbReference>
<evidence type="ECO:0000313" key="4">
    <source>
        <dbReference type="EMBL" id="NYF42013.1"/>
    </source>
</evidence>
<feature type="transmembrane region" description="Helical" evidence="2">
    <location>
        <begin position="702"/>
        <end position="727"/>
    </location>
</feature>
<feature type="region of interest" description="Disordered" evidence="1">
    <location>
        <begin position="523"/>
        <end position="543"/>
    </location>
</feature>
<dbReference type="Gene3D" id="3.90.550.10">
    <property type="entry name" value="Spore Coat Polysaccharide Biosynthesis Protein SpsA, Chain A"/>
    <property type="match status" value="1"/>
</dbReference>
<feature type="compositionally biased region" description="Acidic residues" evidence="1">
    <location>
        <begin position="227"/>
        <end position="245"/>
    </location>
</feature>
<dbReference type="Proteomes" id="UP000576393">
    <property type="component" value="Unassembled WGS sequence"/>
</dbReference>
<evidence type="ECO:0000256" key="1">
    <source>
        <dbReference type="SAM" id="MobiDB-lite"/>
    </source>
</evidence>
<feature type="compositionally biased region" description="Basic and acidic residues" evidence="1">
    <location>
        <begin position="123"/>
        <end position="132"/>
    </location>
</feature>
<dbReference type="PANTHER" id="PTHR43685">
    <property type="entry name" value="GLYCOSYLTRANSFERASE"/>
    <property type="match status" value="1"/>
</dbReference>
<evidence type="ECO:0000259" key="3">
    <source>
        <dbReference type="Pfam" id="PF00535"/>
    </source>
</evidence>
<dbReference type="InterPro" id="IPR029044">
    <property type="entry name" value="Nucleotide-diphossugar_trans"/>
</dbReference>
<feature type="region of interest" description="Disordered" evidence="1">
    <location>
        <begin position="318"/>
        <end position="346"/>
    </location>
</feature>
<feature type="transmembrane region" description="Helical" evidence="2">
    <location>
        <begin position="671"/>
        <end position="690"/>
    </location>
</feature>
<dbReference type="SUPFAM" id="SSF53448">
    <property type="entry name" value="Nucleotide-diphospho-sugar transferases"/>
    <property type="match status" value="1"/>
</dbReference>
<keyword evidence="2" id="KW-0472">Membrane</keyword>
<name>A0A852V3U7_9ACTN</name>